<name>A0A816FZM0_ADIRI</name>
<keyword evidence="8" id="KW-1185">Reference proteome</keyword>
<comment type="caution">
    <text evidence="7">The sequence shown here is derived from an EMBL/GenBank/DDBJ whole genome shotgun (WGS) entry which is preliminary data.</text>
</comment>
<proteinExistence type="predicted"/>
<feature type="compositionally biased region" description="Basic residues" evidence="6">
    <location>
        <begin position="52"/>
        <end position="69"/>
    </location>
</feature>
<dbReference type="InterPro" id="IPR012337">
    <property type="entry name" value="RNaseH-like_sf"/>
</dbReference>
<dbReference type="PANTHER" id="PTHR46481">
    <property type="entry name" value="ZINC FINGER BED DOMAIN-CONTAINING PROTEIN 4"/>
    <property type="match status" value="1"/>
</dbReference>
<evidence type="ECO:0000256" key="6">
    <source>
        <dbReference type="SAM" id="MobiDB-lite"/>
    </source>
</evidence>
<dbReference type="AlphaFoldDB" id="A0A816FZM0"/>
<evidence type="ECO:0000256" key="4">
    <source>
        <dbReference type="ARBA" id="ARBA00022833"/>
    </source>
</evidence>
<keyword evidence="4" id="KW-0862">Zinc</keyword>
<comment type="subcellular location">
    <subcellularLocation>
        <location evidence="1">Nucleus</location>
    </subcellularLocation>
</comment>
<dbReference type="GO" id="GO:0008270">
    <property type="term" value="F:zinc ion binding"/>
    <property type="evidence" value="ECO:0007669"/>
    <property type="project" value="UniProtKB-KW"/>
</dbReference>
<evidence type="ECO:0000313" key="8">
    <source>
        <dbReference type="Proteomes" id="UP000663828"/>
    </source>
</evidence>
<accession>A0A816FZM0</accession>
<keyword evidence="5" id="KW-0539">Nucleus</keyword>
<organism evidence="7 8">
    <name type="scientific">Adineta ricciae</name>
    <name type="common">Rotifer</name>
    <dbReference type="NCBI Taxonomy" id="249248"/>
    <lineage>
        <taxon>Eukaryota</taxon>
        <taxon>Metazoa</taxon>
        <taxon>Spiralia</taxon>
        <taxon>Gnathifera</taxon>
        <taxon>Rotifera</taxon>
        <taxon>Eurotatoria</taxon>
        <taxon>Bdelloidea</taxon>
        <taxon>Adinetida</taxon>
        <taxon>Adinetidae</taxon>
        <taxon>Adineta</taxon>
    </lineage>
</organism>
<dbReference type="SUPFAM" id="SSF53098">
    <property type="entry name" value="Ribonuclease H-like"/>
    <property type="match status" value="1"/>
</dbReference>
<protein>
    <submittedName>
        <fullName evidence="7">Uncharacterized protein</fullName>
    </submittedName>
</protein>
<feature type="compositionally biased region" description="Acidic residues" evidence="6">
    <location>
        <begin position="465"/>
        <end position="474"/>
    </location>
</feature>
<evidence type="ECO:0000256" key="3">
    <source>
        <dbReference type="ARBA" id="ARBA00022771"/>
    </source>
</evidence>
<keyword evidence="2" id="KW-0479">Metal-binding</keyword>
<feature type="region of interest" description="Disordered" evidence="6">
    <location>
        <begin position="1"/>
        <end position="105"/>
    </location>
</feature>
<dbReference type="InterPro" id="IPR052035">
    <property type="entry name" value="ZnF_BED_domain_contain"/>
</dbReference>
<evidence type="ECO:0000313" key="7">
    <source>
        <dbReference type="EMBL" id="CAF1667774.1"/>
    </source>
</evidence>
<evidence type="ECO:0000256" key="5">
    <source>
        <dbReference type="ARBA" id="ARBA00023242"/>
    </source>
</evidence>
<sequence length="523" mass="59961">MSFHNTSDQLTSSFDDSGEIRSSRRTSSRISPKETASPRRKSTVRGGILKKSASRNSRKSSKGTPKSRRKENESDADSQFEMDYSNRDENDNSGPPENQENEEQDIHNVSTASADTVFDEHFNSNSTTVVPKRAIDHFDKSNVTETGRLKCSICFQEYTYNPASDSNLRSHLGFKHGYYDYLYPSQDGLPFGTFRRSGMQEFLEKIKPGYRGPTRQTVRKRLDTVYRERKTSLKEKFQTIPFICLTTDLWMSPRRHHFLSITAHYHDENYRMFSNVISFRSFRGRHLAPRLKKFIINEIRKLNIESKIFSITTDNGSDIKSATSSDEFGIRFSCDAHNINRLISTGFDLWRKTSKKVNQYLIMKDINNEGTQSTTATSSATSMITTISNEQTHDCDAEIEGLRLTDLGAIFDEWINNDEDYVTDDEDGDYVPTLGDEDSDSGSDCSDDDNNSLSIQSQQGRRATDDEEDEENEEMNQLLSNPDELKKTNFYFLKKVRKLIKMINKSSILTAFVRNEVKRKGID</sequence>
<evidence type="ECO:0000256" key="2">
    <source>
        <dbReference type="ARBA" id="ARBA00022723"/>
    </source>
</evidence>
<dbReference type="GO" id="GO:0005634">
    <property type="term" value="C:nucleus"/>
    <property type="evidence" value="ECO:0007669"/>
    <property type="project" value="UniProtKB-SubCell"/>
</dbReference>
<dbReference type="PANTHER" id="PTHR46481:SF10">
    <property type="entry name" value="ZINC FINGER BED DOMAIN-CONTAINING PROTEIN 39"/>
    <property type="match status" value="1"/>
</dbReference>
<dbReference type="Proteomes" id="UP000663828">
    <property type="component" value="Unassembled WGS sequence"/>
</dbReference>
<gene>
    <name evidence="7" type="ORF">XAT740_LOCUS58105</name>
</gene>
<feature type="compositionally biased region" description="Polar residues" evidence="6">
    <location>
        <begin position="1"/>
        <end position="15"/>
    </location>
</feature>
<reference evidence="7" key="1">
    <citation type="submission" date="2021-02" db="EMBL/GenBank/DDBJ databases">
        <authorList>
            <person name="Nowell W R."/>
        </authorList>
    </citation>
    <scope>NUCLEOTIDE SEQUENCE</scope>
</reference>
<feature type="region of interest" description="Disordered" evidence="6">
    <location>
        <begin position="420"/>
        <end position="481"/>
    </location>
</feature>
<keyword evidence="3" id="KW-0863">Zinc-finger</keyword>
<feature type="compositionally biased region" description="Acidic residues" evidence="6">
    <location>
        <begin position="420"/>
        <end position="450"/>
    </location>
</feature>
<evidence type="ECO:0000256" key="1">
    <source>
        <dbReference type="ARBA" id="ARBA00004123"/>
    </source>
</evidence>
<dbReference type="EMBL" id="CAJNOR010012457">
    <property type="protein sequence ID" value="CAF1667774.1"/>
    <property type="molecule type" value="Genomic_DNA"/>
</dbReference>